<feature type="region of interest" description="Disordered" evidence="2">
    <location>
        <begin position="388"/>
        <end position="442"/>
    </location>
</feature>
<reference evidence="4" key="1">
    <citation type="submission" date="2019-06" db="EMBL/GenBank/DDBJ databases">
        <authorList>
            <person name="Zheng W."/>
        </authorList>
    </citation>
    <scope>NUCLEOTIDE SEQUENCE</scope>
    <source>
        <strain evidence="4">QDHG01</strain>
    </source>
</reference>
<keyword evidence="5" id="KW-1185">Reference proteome</keyword>
<dbReference type="EMBL" id="RRYP01008724">
    <property type="protein sequence ID" value="TNV79583.1"/>
    <property type="molecule type" value="Genomic_DNA"/>
</dbReference>
<name>A0A8J8NQE7_HALGN</name>
<dbReference type="OrthoDB" id="327480at2759"/>
<gene>
    <name evidence="4" type="ORF">FGO68_gene6299</name>
</gene>
<accession>A0A8J8NQE7</accession>
<evidence type="ECO:0000313" key="4">
    <source>
        <dbReference type="EMBL" id="TNV79583.1"/>
    </source>
</evidence>
<protein>
    <submittedName>
        <fullName evidence="4">Uncharacterized protein</fullName>
    </submittedName>
</protein>
<feature type="transmembrane region" description="Helical" evidence="3">
    <location>
        <begin position="46"/>
        <end position="67"/>
    </location>
</feature>
<feature type="compositionally biased region" description="Basic and acidic residues" evidence="2">
    <location>
        <begin position="407"/>
        <end position="419"/>
    </location>
</feature>
<keyword evidence="1" id="KW-0175">Coiled coil</keyword>
<keyword evidence="3" id="KW-0812">Transmembrane</keyword>
<evidence type="ECO:0000313" key="5">
    <source>
        <dbReference type="Proteomes" id="UP000785679"/>
    </source>
</evidence>
<keyword evidence="3" id="KW-0472">Membrane</keyword>
<evidence type="ECO:0000256" key="3">
    <source>
        <dbReference type="SAM" id="Phobius"/>
    </source>
</evidence>
<evidence type="ECO:0000256" key="1">
    <source>
        <dbReference type="SAM" id="Coils"/>
    </source>
</evidence>
<comment type="caution">
    <text evidence="4">The sequence shown here is derived from an EMBL/GenBank/DDBJ whole genome shotgun (WGS) entry which is preliminary data.</text>
</comment>
<dbReference type="AlphaFoldDB" id="A0A8J8NQE7"/>
<dbReference type="Proteomes" id="UP000785679">
    <property type="component" value="Unassembled WGS sequence"/>
</dbReference>
<keyword evidence="3" id="KW-1133">Transmembrane helix</keyword>
<evidence type="ECO:0000256" key="2">
    <source>
        <dbReference type="SAM" id="MobiDB-lite"/>
    </source>
</evidence>
<organism evidence="4 5">
    <name type="scientific">Halteria grandinella</name>
    <dbReference type="NCBI Taxonomy" id="5974"/>
    <lineage>
        <taxon>Eukaryota</taxon>
        <taxon>Sar</taxon>
        <taxon>Alveolata</taxon>
        <taxon>Ciliophora</taxon>
        <taxon>Intramacronucleata</taxon>
        <taxon>Spirotrichea</taxon>
        <taxon>Stichotrichia</taxon>
        <taxon>Sporadotrichida</taxon>
        <taxon>Halteriidae</taxon>
        <taxon>Halteria</taxon>
    </lineage>
</organism>
<sequence length="514" mass="59508">MCRFDYQPRSKCGRCLNGFTLFLKRISIGKHNQGLYFDGRRHYSTVFGGLFTLLIIFLMLVFTISTIKSIANREQYQINYTLKTLESQQAMDGEMPDISEMELAWNKHYALYLDPQYHESCKEVGIIARLNSTKHDGVVIEKEFDFDVFSSYSPLMCIFRTRFDYDDMFGVETVFEKWIKTQKGHPSFMYNTEVSFGYYVLEMEFKTRTPSKPLALRQALLSYKTANIGQQSGKSRVRDMTVDLLNGRETSKKGAQVVIEFHIEEYYNTDSVFDIGFLTGGEDSTEGMAKDYVFSSDFNLYAAEDDLGSNDTFKVKYGMGPMTEVYVRKPVSLVQGLAKIGGFLGFLKIFSLLLALMHEILFERNLSKATKPPKNLKDNLSDEAQKSFAGEEVTEPLNRNGINQSTHMKDSELFHRETTNNEQLLKPAEFDPEFPKSLDSASENKRPMSLRLIEDYREMYSYQSFNQIMQREKDTRDFIKQVVHSEVMKERAVVEELRREVRELQEVIKGCKQE</sequence>
<proteinExistence type="predicted"/>
<feature type="coiled-coil region" evidence="1">
    <location>
        <begin position="487"/>
        <end position="514"/>
    </location>
</feature>